<reference evidence="1 2" key="1">
    <citation type="journal article" date="2009" name="Stand. Genomic Sci.">
        <title>Complete genome sequence of Pirellula staleyi type strain (ATCC 27377).</title>
        <authorList>
            <person name="Clum A."/>
            <person name="Tindall B.J."/>
            <person name="Sikorski J."/>
            <person name="Ivanova N."/>
            <person name="Mavrommatis K."/>
            <person name="Lucas S."/>
            <person name="Glavina del Rio T."/>
            <person name="Nolan M."/>
            <person name="Chen F."/>
            <person name="Tice H."/>
            <person name="Pitluck S."/>
            <person name="Cheng J.F."/>
            <person name="Chertkov O."/>
            <person name="Brettin T."/>
            <person name="Han C."/>
            <person name="Detter J.C."/>
            <person name="Kuske C."/>
            <person name="Bruce D."/>
            <person name="Goodwin L."/>
            <person name="Ovchinikova G."/>
            <person name="Pati A."/>
            <person name="Mikhailova N."/>
            <person name="Chen A."/>
            <person name="Palaniappan K."/>
            <person name="Land M."/>
            <person name="Hauser L."/>
            <person name="Chang Y.J."/>
            <person name="Jeffries C.D."/>
            <person name="Chain P."/>
            <person name="Rohde M."/>
            <person name="Goker M."/>
            <person name="Bristow J."/>
            <person name="Eisen J.A."/>
            <person name="Markowitz V."/>
            <person name="Hugenholtz P."/>
            <person name="Kyrpides N.C."/>
            <person name="Klenk H.P."/>
            <person name="Lapidus A."/>
        </authorList>
    </citation>
    <scope>NUCLEOTIDE SEQUENCE [LARGE SCALE GENOMIC DNA]</scope>
    <source>
        <strain evidence="2">ATCC 27377 / DSM 6068 / ICPB 4128</strain>
    </source>
</reference>
<keyword evidence="2" id="KW-1185">Reference proteome</keyword>
<dbReference type="Proteomes" id="UP000001887">
    <property type="component" value="Chromosome"/>
</dbReference>
<dbReference type="EMBL" id="CP001848">
    <property type="protein sequence ID" value="ADB14866.1"/>
    <property type="molecule type" value="Genomic_DNA"/>
</dbReference>
<gene>
    <name evidence="1" type="ordered locus">Psta_0170</name>
</gene>
<sequence>MWPWLTVDQRILRTAKQFAKEDRRLRPFSLASTLENYKKLFGEHVDDCAGHLGWLNCDGPTLEKLIDRSFPASQPFYGIEIERRRGTEIWAFVNDDGPGGCYKFDPQGHLSNDFVKTWLDLKEQTGSISDDMLTPQKFVLSEDCEFTQYVDRHGHAHPLESARKERKWGNNPFALFHIELPRRCFSR</sequence>
<dbReference type="AlphaFoldDB" id="D2R0J8"/>
<dbReference type="HOGENOM" id="CLU_1446411_0_0_0"/>
<dbReference type="STRING" id="530564.Psta_0170"/>
<organism evidence="1 2">
    <name type="scientific">Pirellula staleyi (strain ATCC 27377 / DSM 6068 / ICPB 4128)</name>
    <name type="common">Pirella staleyi</name>
    <dbReference type="NCBI Taxonomy" id="530564"/>
    <lineage>
        <taxon>Bacteria</taxon>
        <taxon>Pseudomonadati</taxon>
        <taxon>Planctomycetota</taxon>
        <taxon>Planctomycetia</taxon>
        <taxon>Pirellulales</taxon>
        <taxon>Pirellulaceae</taxon>
        <taxon>Pirellula</taxon>
    </lineage>
</organism>
<protein>
    <submittedName>
        <fullName evidence="1">Uncharacterized protein</fullName>
    </submittedName>
</protein>
<evidence type="ECO:0000313" key="1">
    <source>
        <dbReference type="EMBL" id="ADB14866.1"/>
    </source>
</evidence>
<accession>D2R0J8</accession>
<evidence type="ECO:0000313" key="2">
    <source>
        <dbReference type="Proteomes" id="UP000001887"/>
    </source>
</evidence>
<proteinExistence type="predicted"/>
<dbReference type="KEGG" id="psl:Psta_0170"/>
<name>D2R0J8_PIRSD</name>